<keyword evidence="2" id="KW-0689">Ribosomal protein</keyword>
<organism evidence="5 6">
    <name type="scientific">Syphacia muris</name>
    <dbReference type="NCBI Taxonomy" id="451379"/>
    <lineage>
        <taxon>Eukaryota</taxon>
        <taxon>Metazoa</taxon>
        <taxon>Ecdysozoa</taxon>
        <taxon>Nematoda</taxon>
        <taxon>Chromadorea</taxon>
        <taxon>Rhabditida</taxon>
        <taxon>Spirurina</taxon>
        <taxon>Oxyuridomorpha</taxon>
        <taxon>Oxyuroidea</taxon>
        <taxon>Oxyuridae</taxon>
        <taxon>Syphacia</taxon>
    </lineage>
</organism>
<dbReference type="InterPro" id="IPR023798">
    <property type="entry name" value="Ribosomal_uS7_dom"/>
</dbReference>
<feature type="domain" description="Small ribosomal subunit protein uS7" evidence="4">
    <location>
        <begin position="20"/>
        <end position="152"/>
    </location>
</feature>
<dbReference type="PANTHER" id="PTHR11205">
    <property type="entry name" value="RIBOSOMAL PROTEIN S7"/>
    <property type="match status" value="1"/>
</dbReference>
<dbReference type="STRING" id="451379.A0A0N5B0U5"/>
<proteinExistence type="inferred from homology"/>
<protein>
    <submittedName>
        <fullName evidence="6">Ribosomal_S7 domain-containing protein</fullName>
    </submittedName>
</protein>
<dbReference type="InterPro" id="IPR000235">
    <property type="entry name" value="Ribosomal_uS7"/>
</dbReference>
<dbReference type="InterPro" id="IPR036823">
    <property type="entry name" value="Ribosomal_uS7_dom_sf"/>
</dbReference>
<dbReference type="AlphaFoldDB" id="A0A0N5B0U5"/>
<evidence type="ECO:0000313" key="5">
    <source>
        <dbReference type="Proteomes" id="UP000046393"/>
    </source>
</evidence>
<dbReference type="WBParaSite" id="SMUV_0001089701-mRNA-1">
    <property type="protein sequence ID" value="SMUV_0001089701-mRNA-1"/>
    <property type="gene ID" value="SMUV_0001089701"/>
</dbReference>
<evidence type="ECO:0000256" key="3">
    <source>
        <dbReference type="ARBA" id="ARBA00023274"/>
    </source>
</evidence>
<dbReference type="GO" id="GO:0006412">
    <property type="term" value="P:translation"/>
    <property type="evidence" value="ECO:0007669"/>
    <property type="project" value="InterPro"/>
</dbReference>
<dbReference type="GO" id="GO:1990904">
    <property type="term" value="C:ribonucleoprotein complex"/>
    <property type="evidence" value="ECO:0007669"/>
    <property type="project" value="UniProtKB-KW"/>
</dbReference>
<evidence type="ECO:0000313" key="6">
    <source>
        <dbReference type="WBParaSite" id="SMUV_0001089701-mRNA-1"/>
    </source>
</evidence>
<sequence length="160" mass="18572">MNYSLYLKIFLFCTLIVNFKEKIRTIVYLALEAVKRRQYKAWLNSKTEEERNSIQLDPFVIAEQAITNCRPRMKLTVAVRGGITYQVPSPIDEEESIFRAMKSIREVCRSKTKHGVLHFEDILANELLAASKNEGFSIQAKQELHKLCEANRAFAHYRST</sequence>
<dbReference type="GO" id="GO:0005840">
    <property type="term" value="C:ribosome"/>
    <property type="evidence" value="ECO:0007669"/>
    <property type="project" value="UniProtKB-KW"/>
</dbReference>
<name>A0A0N5B0U5_9BILA</name>
<dbReference type="Pfam" id="PF00177">
    <property type="entry name" value="Ribosomal_S7"/>
    <property type="match status" value="1"/>
</dbReference>
<evidence type="ECO:0000256" key="2">
    <source>
        <dbReference type="ARBA" id="ARBA00022980"/>
    </source>
</evidence>
<dbReference type="Gene3D" id="1.10.455.10">
    <property type="entry name" value="Ribosomal protein S7 domain"/>
    <property type="match status" value="1"/>
</dbReference>
<keyword evidence="3" id="KW-0687">Ribonucleoprotein</keyword>
<comment type="similarity">
    <text evidence="1">Belongs to the universal ribosomal protein uS7 family.</text>
</comment>
<evidence type="ECO:0000256" key="1">
    <source>
        <dbReference type="ARBA" id="ARBA00007151"/>
    </source>
</evidence>
<dbReference type="SUPFAM" id="SSF47973">
    <property type="entry name" value="Ribosomal protein S7"/>
    <property type="match status" value="1"/>
</dbReference>
<dbReference type="PIRSF" id="PIRSF002122">
    <property type="entry name" value="RPS7p_RPS7a_RPS5e_RPS7o"/>
    <property type="match status" value="1"/>
</dbReference>
<keyword evidence="5" id="KW-1185">Reference proteome</keyword>
<accession>A0A0N5B0U5</accession>
<evidence type="ECO:0000259" key="4">
    <source>
        <dbReference type="Pfam" id="PF00177"/>
    </source>
</evidence>
<reference evidence="6" key="1">
    <citation type="submission" date="2017-02" db="UniProtKB">
        <authorList>
            <consortium name="WormBaseParasite"/>
        </authorList>
    </citation>
    <scope>IDENTIFICATION</scope>
</reference>
<dbReference type="Proteomes" id="UP000046393">
    <property type="component" value="Unplaced"/>
</dbReference>